<feature type="domain" description="GS beta-grasp" evidence="19">
    <location>
        <begin position="44"/>
        <end position="128"/>
    </location>
</feature>
<dbReference type="PROSITE" id="PS00181">
    <property type="entry name" value="GLNA_ATP"/>
    <property type="match status" value="1"/>
</dbReference>
<evidence type="ECO:0000256" key="2">
    <source>
        <dbReference type="ARBA" id="ARBA00004496"/>
    </source>
</evidence>
<dbReference type="STRING" id="320483.AMF_907"/>
<dbReference type="InterPro" id="IPR027303">
    <property type="entry name" value="Gln_synth_gly_rich_site"/>
</dbReference>
<feature type="binding site" evidence="13">
    <location>
        <begin position="301"/>
        <end position="303"/>
    </location>
    <ligand>
        <name>ATP</name>
        <dbReference type="ChEBI" id="CHEBI:30616"/>
    </ligand>
</feature>
<evidence type="ECO:0000256" key="9">
    <source>
        <dbReference type="ARBA" id="ARBA00022840"/>
    </source>
</evidence>
<feature type="binding site" evidence="14">
    <location>
        <position position="243"/>
    </location>
    <ligand>
        <name>Mg(2+)</name>
        <dbReference type="ChEBI" id="CHEBI:18420"/>
        <label>1</label>
    </ligand>
</feature>
<evidence type="ECO:0000256" key="11">
    <source>
        <dbReference type="ARBA" id="ARBA00030668"/>
    </source>
</evidence>
<feature type="binding site" evidence="12">
    <location>
        <position position="356"/>
    </location>
    <ligand>
        <name>L-glutamate</name>
        <dbReference type="ChEBI" id="CHEBI:29985"/>
    </ligand>
</feature>
<dbReference type="Pfam" id="PF03951">
    <property type="entry name" value="Gln-synt_N"/>
    <property type="match status" value="1"/>
</dbReference>
<dbReference type="GO" id="GO:0004356">
    <property type="term" value="F:glutamine synthetase activity"/>
    <property type="evidence" value="ECO:0007669"/>
    <property type="project" value="InterPro"/>
</dbReference>
<evidence type="ECO:0000256" key="10">
    <source>
        <dbReference type="ARBA" id="ARBA00023231"/>
    </source>
</evidence>
<feature type="binding site" evidence="14">
    <location>
        <position position="161"/>
    </location>
    <ligand>
        <name>Mg(2+)</name>
        <dbReference type="ChEBI" id="CHEBI:18420"/>
        <label>1</label>
    </ligand>
</feature>
<dbReference type="GO" id="GO:0006542">
    <property type="term" value="P:glutamine biosynthetic process"/>
    <property type="evidence" value="ECO:0007669"/>
    <property type="project" value="InterPro"/>
</dbReference>
<evidence type="ECO:0000256" key="4">
    <source>
        <dbReference type="ARBA" id="ARBA00011258"/>
    </source>
</evidence>
<dbReference type="InterPro" id="IPR008146">
    <property type="entry name" value="Gln_synth_cat_dom"/>
</dbReference>
<evidence type="ECO:0000256" key="18">
    <source>
        <dbReference type="SAM" id="Phobius"/>
    </source>
</evidence>
<keyword evidence="22" id="KW-1185">Reference proteome</keyword>
<dbReference type="KEGG" id="amf:AMF_907"/>
<evidence type="ECO:0000256" key="5">
    <source>
        <dbReference type="ARBA" id="ARBA00021364"/>
    </source>
</evidence>
<dbReference type="NCBIfam" id="TIGR00653">
    <property type="entry name" value="GlnA"/>
    <property type="match status" value="1"/>
</dbReference>
<feature type="modified residue" description="O-AMP-tyrosine" evidence="15">
    <location>
        <position position="426"/>
    </location>
</feature>
<keyword evidence="15" id="KW-0597">Phosphoprotein</keyword>
<feature type="binding site" evidence="12">
    <location>
        <position position="350"/>
    </location>
    <ligand>
        <name>L-glutamate</name>
        <dbReference type="ChEBI" id="CHEBI:29985"/>
    </ligand>
</feature>
<evidence type="ECO:0000259" key="20">
    <source>
        <dbReference type="PROSITE" id="PS51987"/>
    </source>
</evidence>
<feature type="binding site" evidence="12">
    <location>
        <position position="388"/>
    </location>
    <ligand>
        <name>L-glutamate</name>
        <dbReference type="ChEBI" id="CHEBI:29985"/>
    </ligand>
</feature>
<feature type="binding site" evidence="13">
    <location>
        <position position="368"/>
    </location>
    <ligand>
        <name>ATP</name>
        <dbReference type="ChEBI" id="CHEBI:30616"/>
    </ligand>
</feature>
<dbReference type="SUPFAM" id="SSF54368">
    <property type="entry name" value="Glutamine synthetase, N-terminal domain"/>
    <property type="match status" value="1"/>
</dbReference>
<dbReference type="SMART" id="SM01230">
    <property type="entry name" value="Gln-synt_C"/>
    <property type="match status" value="1"/>
</dbReference>
<dbReference type="HOGENOM" id="CLU_017290_1_2_5"/>
<dbReference type="InterPro" id="IPR014746">
    <property type="entry name" value="Gln_synth/guanido_kin_cat_dom"/>
</dbReference>
<evidence type="ECO:0000256" key="3">
    <source>
        <dbReference type="ARBA" id="ARBA00009897"/>
    </source>
</evidence>
<dbReference type="PANTHER" id="PTHR43407">
    <property type="entry name" value="GLUTAMINE SYNTHETASE"/>
    <property type="match status" value="1"/>
</dbReference>
<dbReference type="eggNOG" id="COG0174">
    <property type="taxonomic scope" value="Bacteria"/>
</dbReference>
<dbReference type="Gene3D" id="3.10.20.70">
    <property type="entry name" value="Glutamine synthetase, N-terminal domain"/>
    <property type="match status" value="1"/>
</dbReference>
<dbReference type="PROSITE" id="PS51987">
    <property type="entry name" value="GS_CATALYTIC"/>
    <property type="match status" value="1"/>
</dbReference>
<comment type="function">
    <text evidence="1">Catalyzes the ATP-dependent biosynthesis of glutamine from glutamate and ammonia.</text>
</comment>
<gene>
    <name evidence="21" type="primary">glnA</name>
    <name evidence="21" type="ordered locus">AMF_907</name>
</gene>
<keyword evidence="7 21" id="KW-0436">Ligase</keyword>
<evidence type="ECO:0000256" key="15">
    <source>
        <dbReference type="PIRSR" id="PIRSR604809-50"/>
    </source>
</evidence>
<dbReference type="GO" id="GO:0005737">
    <property type="term" value="C:cytoplasm"/>
    <property type="evidence" value="ECO:0007669"/>
    <property type="project" value="UniProtKB-SubCell"/>
</dbReference>
<evidence type="ECO:0000256" key="7">
    <source>
        <dbReference type="ARBA" id="ARBA00022598"/>
    </source>
</evidence>
<dbReference type="PANTHER" id="PTHR43407:SF1">
    <property type="entry name" value="LENGSIN"/>
    <property type="match status" value="1"/>
</dbReference>
<comment type="subcellular location">
    <subcellularLocation>
        <location evidence="2">Cytoplasm</location>
    </subcellularLocation>
</comment>
<sequence length="497" mass="56187">MCWLFLLPRHGKFVTLHSIFLLNIFRIFVMFLRAEDLLDYIAKNSVKFIDWRFTDLLGRWHHTTYSVSSLSAEVFSSGIAFDSSSVPGWQPIEKSDMLLVPDVSTAFVDPFSPQPSLAVICNVVNPHGHNDYQRDPRYTARKAYEYMLSSEIADKCFFGTELEFFVFDHVRFGTDPYNTYFKLASQEDGGLGSRGCFSNHGYRMKAKDGYMRLAPVDSLHDVRSEMLAMLSEVGVTPLLHHHEVAASQCEIGFRYAELVTSADNVQKCKYVLRNVASSYGKSVTFMPKPVRGDNGSGMHCHQSLWKDGNNIFSGSNRGLSELCLHYIGGVIKHGRALSAFANPSTNSYKRLLPNFEAPTWLVYSHENRSAAIRIPCIPDGGSTRIEVRFPDPLANPYLCFAAQLMAGLDGIKHKVHPHEVSGKCLYSMEESETRDLLSVPTSLEEALTSLDKDRDFLLQGEVFTNEQIESYIQLKRSEVDNLRSYPHPVEFSNYYAL</sequence>
<dbReference type="PROSITE" id="PS51986">
    <property type="entry name" value="GS_BETA_GRASP"/>
    <property type="match status" value="1"/>
</dbReference>
<feature type="binding site" evidence="12">
    <location>
        <position position="368"/>
    </location>
    <ligand>
        <name>L-glutamate</name>
        <dbReference type="ChEBI" id="CHEBI:29985"/>
    </ligand>
</feature>
<organism evidence="21 22">
    <name type="scientific">Anaplasma marginale (strain Florida)</name>
    <dbReference type="NCBI Taxonomy" id="320483"/>
    <lineage>
        <taxon>Bacteria</taxon>
        <taxon>Pseudomonadati</taxon>
        <taxon>Pseudomonadota</taxon>
        <taxon>Alphaproteobacteria</taxon>
        <taxon>Rickettsiales</taxon>
        <taxon>Anaplasmataceae</taxon>
        <taxon>Anaplasma</taxon>
    </lineage>
</organism>
<keyword evidence="9 13" id="KW-0067">ATP-binding</keyword>
<dbReference type="Pfam" id="PF00120">
    <property type="entry name" value="Gln-synt_C"/>
    <property type="match status" value="1"/>
</dbReference>
<comment type="cofactor">
    <cofactor evidence="14">
        <name>Mg(2+)</name>
        <dbReference type="ChEBI" id="CHEBI:18420"/>
    </cofactor>
    <text evidence="14">Binds 2 Mg(2+) ions per subunit.</text>
</comment>
<proteinExistence type="inferred from homology"/>
<dbReference type="GO" id="GO:0005524">
    <property type="term" value="F:ATP binding"/>
    <property type="evidence" value="ECO:0007669"/>
    <property type="project" value="UniProtKB-KW"/>
</dbReference>
<evidence type="ECO:0000256" key="13">
    <source>
        <dbReference type="PIRSR" id="PIRSR604809-2"/>
    </source>
</evidence>
<dbReference type="EMBL" id="CP001079">
    <property type="protein sequence ID" value="ACM49732.1"/>
    <property type="molecule type" value="Genomic_DNA"/>
</dbReference>
<dbReference type="SUPFAM" id="SSF55931">
    <property type="entry name" value="Glutamine synthetase/guanido kinase"/>
    <property type="match status" value="1"/>
</dbReference>
<evidence type="ECO:0000256" key="6">
    <source>
        <dbReference type="ARBA" id="ARBA00022490"/>
    </source>
</evidence>
<comment type="subunit">
    <text evidence="4">Oligomer of 12 subunits arranged in the form of two hexameric ring.</text>
</comment>
<feature type="binding site" evidence="14">
    <location>
        <position position="250"/>
    </location>
    <ligand>
        <name>Mg(2+)</name>
        <dbReference type="ChEBI" id="CHEBI:18420"/>
        <label>1</label>
    </ligand>
</feature>
<feature type="binding site" evidence="12">
    <location>
        <begin position="294"/>
        <end position="295"/>
    </location>
    <ligand>
        <name>L-glutamate</name>
        <dbReference type="ChEBI" id="CHEBI:29985"/>
    </ligand>
</feature>
<evidence type="ECO:0000313" key="21">
    <source>
        <dbReference type="EMBL" id="ACM49732.1"/>
    </source>
</evidence>
<evidence type="ECO:0000256" key="16">
    <source>
        <dbReference type="PROSITE-ProRule" id="PRU01330"/>
    </source>
</evidence>
<keyword evidence="10" id="KW-0535">Nitrogen fixation</keyword>
<evidence type="ECO:0000256" key="1">
    <source>
        <dbReference type="ARBA" id="ARBA00003117"/>
    </source>
</evidence>
<dbReference type="GO" id="GO:0016020">
    <property type="term" value="C:membrane"/>
    <property type="evidence" value="ECO:0007669"/>
    <property type="project" value="TreeGrafter"/>
</dbReference>
<evidence type="ECO:0000256" key="17">
    <source>
        <dbReference type="RuleBase" id="RU000384"/>
    </source>
</evidence>
<dbReference type="Proteomes" id="UP000007307">
    <property type="component" value="Chromosome"/>
</dbReference>
<feature type="binding site" evidence="14">
    <location>
        <position position="163"/>
    </location>
    <ligand>
        <name>Mg(2+)</name>
        <dbReference type="ChEBI" id="CHEBI:18420"/>
        <label>1</label>
    </ligand>
</feature>
<keyword evidence="14" id="KW-0479">Metal-binding</keyword>
<dbReference type="Gene3D" id="3.30.590.10">
    <property type="entry name" value="Glutamine synthetase/guanido kinase, catalytic domain"/>
    <property type="match status" value="1"/>
</dbReference>
<dbReference type="GO" id="GO:0019740">
    <property type="term" value="P:nitrogen utilization"/>
    <property type="evidence" value="ECO:0007669"/>
    <property type="project" value="TreeGrafter"/>
</dbReference>
<dbReference type="InterPro" id="IPR008147">
    <property type="entry name" value="Gln_synt_N"/>
</dbReference>
<keyword evidence="14" id="KW-0460">Magnesium</keyword>
<keyword evidence="18" id="KW-0472">Membrane</keyword>
<reference evidence="21 22" key="1">
    <citation type="journal article" date="2009" name="BMC Genomics">
        <title>Conservation in the face of diversity: multistrain analysis of an intracellular bacterium.</title>
        <authorList>
            <person name="Dark M.J."/>
            <person name="Herndon D.R."/>
            <person name="Kappmeyer L.S."/>
            <person name="Gonzales M.P."/>
            <person name="Nordeen E."/>
            <person name="Palmer G.H."/>
            <person name="Knowles D.P. Jr."/>
            <person name="Brayton K.A."/>
        </authorList>
    </citation>
    <scope>NUCLEOTIDE SEQUENCE [LARGE SCALE GENOMIC DNA]</scope>
    <source>
        <strain evidence="21 22">Florida</strain>
    </source>
</reference>
<keyword evidence="18" id="KW-1133">Transmembrane helix</keyword>
<dbReference type="GO" id="GO:0046872">
    <property type="term" value="F:metal ion binding"/>
    <property type="evidence" value="ECO:0007669"/>
    <property type="project" value="UniProtKB-KW"/>
</dbReference>
<dbReference type="InterPro" id="IPR036651">
    <property type="entry name" value="Gln_synt_N_sf"/>
</dbReference>
<dbReference type="AlphaFoldDB" id="B9KH28"/>
<keyword evidence="18" id="KW-0812">Transmembrane</keyword>
<feature type="binding site" evidence="14">
    <location>
        <position position="386"/>
    </location>
    <ligand>
        <name>Mg(2+)</name>
        <dbReference type="ChEBI" id="CHEBI:18420"/>
        <label>1</label>
    </ligand>
</feature>
<feature type="transmembrane region" description="Helical" evidence="18">
    <location>
        <begin position="13"/>
        <end position="32"/>
    </location>
</feature>
<evidence type="ECO:0000259" key="19">
    <source>
        <dbReference type="PROSITE" id="PS51986"/>
    </source>
</evidence>
<feature type="binding site" evidence="13">
    <location>
        <begin position="253"/>
        <end position="255"/>
    </location>
    <ligand>
        <name>ATP</name>
        <dbReference type="ChEBI" id="CHEBI:30616"/>
    </ligand>
</feature>
<dbReference type="InterPro" id="IPR004809">
    <property type="entry name" value="Gln_synth_I"/>
</dbReference>
<evidence type="ECO:0000256" key="14">
    <source>
        <dbReference type="PIRSR" id="PIRSR604809-3"/>
    </source>
</evidence>
<comment type="similarity">
    <text evidence="3 16 17">Belongs to the glutamine synthetase family.</text>
</comment>
<evidence type="ECO:0000313" key="22">
    <source>
        <dbReference type="Proteomes" id="UP000007307"/>
    </source>
</evidence>
<evidence type="ECO:0000256" key="12">
    <source>
        <dbReference type="PIRSR" id="PIRSR604809-1"/>
    </source>
</evidence>
<accession>B9KH28</accession>
<name>B9KH28_ANAMF</name>
<keyword evidence="6" id="KW-0963">Cytoplasm</keyword>
<evidence type="ECO:0000256" key="8">
    <source>
        <dbReference type="ARBA" id="ARBA00022741"/>
    </source>
</evidence>
<keyword evidence="8 13" id="KW-0547">Nucleotide-binding</keyword>
<feature type="domain" description="GS catalytic" evidence="20">
    <location>
        <begin position="136"/>
        <end position="497"/>
    </location>
</feature>
<feature type="binding site" evidence="14">
    <location>
        <position position="299"/>
    </location>
    <ligand>
        <name>Mg(2+)</name>
        <dbReference type="ChEBI" id="CHEBI:18420"/>
        <label>1</label>
    </ligand>
</feature>
<protein>
    <recommendedName>
        <fullName evidence="5">Glutamine synthetase</fullName>
    </recommendedName>
    <alternativeName>
        <fullName evidence="11">Glutamate--ammonia ligase</fullName>
    </alternativeName>
</protein>